<name>A0ABY9XB58_9BACT</name>
<dbReference type="InterPro" id="IPR042236">
    <property type="entry name" value="PI3K_accessory_sf"/>
</dbReference>
<dbReference type="RefSeq" id="WP_395825505.1">
    <property type="nucleotide sequence ID" value="NZ_CP043494.1"/>
</dbReference>
<dbReference type="Pfam" id="PF09450">
    <property type="entry name" value="DUF2019"/>
    <property type="match status" value="1"/>
</dbReference>
<gene>
    <name evidence="2" type="ORF">F0U60_29160</name>
</gene>
<proteinExistence type="predicted"/>
<reference evidence="2 3" key="1">
    <citation type="submission" date="2019-08" db="EMBL/GenBank/DDBJ databases">
        <title>Archangium and Cystobacter genomes.</title>
        <authorList>
            <person name="Chen I.-C.K."/>
            <person name="Wielgoss S."/>
        </authorList>
    </citation>
    <scope>NUCLEOTIDE SEQUENCE [LARGE SCALE GENOMIC DNA]</scope>
    <source>
        <strain evidence="2 3">Cbm 6</strain>
    </source>
</reference>
<dbReference type="Proteomes" id="UP001611383">
    <property type="component" value="Chromosome"/>
</dbReference>
<sequence>MSLGELVEAFAQHVAAQTDAISRGDARTGNKHAKRYVALFERLRSHGDAGRAALADLFTHPRMDVRVAAAAHLFRYRTSEAQAVLQEIAKGEGLAAFEASESLMRWADGTWELDPA</sequence>
<evidence type="ECO:0000313" key="2">
    <source>
        <dbReference type="EMBL" id="WNG52648.1"/>
    </source>
</evidence>
<evidence type="ECO:0000313" key="3">
    <source>
        <dbReference type="Proteomes" id="UP001611383"/>
    </source>
</evidence>
<feature type="domain" description="DUF2019" evidence="1">
    <location>
        <begin position="5"/>
        <end position="91"/>
    </location>
</feature>
<dbReference type="Gene3D" id="1.25.40.70">
    <property type="entry name" value="Phosphatidylinositol 3-kinase, accessory domain (PIK)"/>
    <property type="match status" value="1"/>
</dbReference>
<accession>A0ABY9XB58</accession>
<dbReference type="InterPro" id="IPR016024">
    <property type="entry name" value="ARM-type_fold"/>
</dbReference>
<protein>
    <submittedName>
        <fullName evidence="2">DUF2019 domain-containing protein</fullName>
    </submittedName>
</protein>
<organism evidence="2 3">
    <name type="scientific">Archangium minus</name>
    <dbReference type="NCBI Taxonomy" id="83450"/>
    <lineage>
        <taxon>Bacteria</taxon>
        <taxon>Pseudomonadati</taxon>
        <taxon>Myxococcota</taxon>
        <taxon>Myxococcia</taxon>
        <taxon>Myxococcales</taxon>
        <taxon>Cystobacterineae</taxon>
        <taxon>Archangiaceae</taxon>
        <taxon>Archangium</taxon>
    </lineage>
</organism>
<dbReference type="InterPro" id="IPR018568">
    <property type="entry name" value="DUF2019"/>
</dbReference>
<dbReference type="SUPFAM" id="SSF48371">
    <property type="entry name" value="ARM repeat"/>
    <property type="match status" value="1"/>
</dbReference>
<evidence type="ECO:0000259" key="1">
    <source>
        <dbReference type="Pfam" id="PF09450"/>
    </source>
</evidence>
<keyword evidence="3" id="KW-1185">Reference proteome</keyword>
<dbReference type="EMBL" id="CP043494">
    <property type="protein sequence ID" value="WNG52648.1"/>
    <property type="molecule type" value="Genomic_DNA"/>
</dbReference>